<dbReference type="EMBL" id="JARJFB010000180">
    <property type="protein sequence ID" value="MEA0971578.1"/>
    <property type="molecule type" value="Genomic_DNA"/>
</dbReference>
<evidence type="ECO:0000313" key="2">
    <source>
        <dbReference type="EMBL" id="MEA0971578.1"/>
    </source>
</evidence>
<evidence type="ECO:0000256" key="1">
    <source>
        <dbReference type="SAM" id="Phobius"/>
    </source>
</evidence>
<organism evidence="2 3">
    <name type="scientific">Candidatus Megaera venefica</name>
    <dbReference type="NCBI Taxonomy" id="2055910"/>
    <lineage>
        <taxon>Bacteria</taxon>
        <taxon>Pseudomonadati</taxon>
        <taxon>Pseudomonadota</taxon>
        <taxon>Alphaproteobacteria</taxon>
        <taxon>Rickettsiales</taxon>
        <taxon>Rickettsiaceae</taxon>
        <taxon>Candidatus Megaera</taxon>
    </lineage>
</organism>
<accession>A0ABU5NEG6</accession>
<dbReference type="SUPFAM" id="SSF103473">
    <property type="entry name" value="MFS general substrate transporter"/>
    <property type="match status" value="1"/>
</dbReference>
<evidence type="ECO:0008006" key="4">
    <source>
        <dbReference type="Google" id="ProtNLM"/>
    </source>
</evidence>
<sequence>MSKNNYLNSKALTVGLITAVTMVCAIAGFAMVGATSMATAAYGAILGGVIGIVVGSTIDHYYGTEVGSIIAALCAVIGGIFGAVYGKNPPDDSDENDLDPSFSKGASCFGKTIISNMSNLKDCLTGDVVSCFESTEGFSEIVTCMGEDNNNFA</sequence>
<feature type="transmembrane region" description="Helical" evidence="1">
    <location>
        <begin position="40"/>
        <end position="62"/>
    </location>
</feature>
<evidence type="ECO:0000313" key="3">
    <source>
        <dbReference type="Proteomes" id="UP001291687"/>
    </source>
</evidence>
<keyword evidence="1" id="KW-0472">Membrane</keyword>
<keyword evidence="3" id="KW-1185">Reference proteome</keyword>
<name>A0ABU5NEG6_9RICK</name>
<proteinExistence type="predicted"/>
<dbReference type="InterPro" id="IPR036259">
    <property type="entry name" value="MFS_trans_sf"/>
</dbReference>
<gene>
    <name evidence="2" type="ORF">Megvenef_01560</name>
</gene>
<feature type="transmembrane region" description="Helical" evidence="1">
    <location>
        <begin position="12"/>
        <end position="34"/>
    </location>
</feature>
<dbReference type="Proteomes" id="UP001291687">
    <property type="component" value="Unassembled WGS sequence"/>
</dbReference>
<protein>
    <recommendedName>
        <fullName evidence="4">Glycine zipper domain-containing protein</fullName>
    </recommendedName>
</protein>
<keyword evidence="1" id="KW-1133">Transmembrane helix</keyword>
<comment type="caution">
    <text evidence="2">The sequence shown here is derived from an EMBL/GenBank/DDBJ whole genome shotgun (WGS) entry which is preliminary data.</text>
</comment>
<dbReference type="RefSeq" id="WP_322777488.1">
    <property type="nucleotide sequence ID" value="NZ_JARJFB010000180.1"/>
</dbReference>
<reference evidence="2 3" key="1">
    <citation type="submission" date="2023-03" db="EMBL/GenBank/DDBJ databases">
        <title>Host association and intracellularity evolved multiple times independently in the Rickettsiales.</title>
        <authorList>
            <person name="Castelli M."/>
            <person name="Nardi T."/>
            <person name="Gammuto L."/>
            <person name="Bellinzona G."/>
            <person name="Sabaneyeva E."/>
            <person name="Potekhin A."/>
            <person name="Serra V."/>
            <person name="Petroni G."/>
            <person name="Sassera D."/>
        </authorList>
    </citation>
    <scope>NUCLEOTIDE SEQUENCE [LARGE SCALE GENOMIC DNA]</scope>
    <source>
        <strain evidence="2 3">Sr 2-6</strain>
    </source>
</reference>
<feature type="transmembrane region" description="Helical" evidence="1">
    <location>
        <begin position="69"/>
        <end position="86"/>
    </location>
</feature>
<keyword evidence="1" id="KW-0812">Transmembrane</keyword>